<sequence length="108" mass="11893">MYDYVSMFALESGLCSSLLCGRTKELELGTNGGVGSALALAMLRPPFVTTNAPCQLKLTAPDGAAFTVRLIDVKKSQLIHFFSKNNVLKLSKKKKKMKLKKNKMIINK</sequence>
<dbReference type="Proteomes" id="UP001153714">
    <property type="component" value="Chromosome 10"/>
</dbReference>
<evidence type="ECO:0000313" key="2">
    <source>
        <dbReference type="Proteomes" id="UP001153714"/>
    </source>
</evidence>
<protein>
    <submittedName>
        <fullName evidence="1">Uncharacterized protein</fullName>
    </submittedName>
</protein>
<dbReference type="OrthoDB" id="6925839at2759"/>
<organism evidence="1 2">
    <name type="scientific">Diatraea saccharalis</name>
    <name type="common">sugarcane borer</name>
    <dbReference type="NCBI Taxonomy" id="40085"/>
    <lineage>
        <taxon>Eukaryota</taxon>
        <taxon>Metazoa</taxon>
        <taxon>Ecdysozoa</taxon>
        <taxon>Arthropoda</taxon>
        <taxon>Hexapoda</taxon>
        <taxon>Insecta</taxon>
        <taxon>Pterygota</taxon>
        <taxon>Neoptera</taxon>
        <taxon>Endopterygota</taxon>
        <taxon>Lepidoptera</taxon>
        <taxon>Glossata</taxon>
        <taxon>Ditrysia</taxon>
        <taxon>Pyraloidea</taxon>
        <taxon>Crambidae</taxon>
        <taxon>Crambinae</taxon>
        <taxon>Diatraea</taxon>
    </lineage>
</organism>
<reference evidence="1" key="2">
    <citation type="submission" date="2022-10" db="EMBL/GenBank/DDBJ databases">
        <authorList>
            <consortium name="ENA_rothamsted_submissions"/>
            <consortium name="culmorum"/>
            <person name="King R."/>
        </authorList>
    </citation>
    <scope>NUCLEOTIDE SEQUENCE</scope>
</reference>
<dbReference type="EMBL" id="OU893341">
    <property type="protein sequence ID" value="CAG9783272.1"/>
    <property type="molecule type" value="Genomic_DNA"/>
</dbReference>
<proteinExistence type="predicted"/>
<gene>
    <name evidence="1" type="ORF">DIATSA_LOCUS1459</name>
</gene>
<reference evidence="1" key="1">
    <citation type="submission" date="2021-12" db="EMBL/GenBank/DDBJ databases">
        <authorList>
            <person name="King R."/>
        </authorList>
    </citation>
    <scope>NUCLEOTIDE SEQUENCE</scope>
</reference>
<dbReference type="AlphaFoldDB" id="A0A9N9QU02"/>
<name>A0A9N9QU02_9NEOP</name>
<accession>A0A9N9QU02</accession>
<keyword evidence="2" id="KW-1185">Reference proteome</keyword>
<evidence type="ECO:0000313" key="1">
    <source>
        <dbReference type="EMBL" id="CAG9783272.1"/>
    </source>
</evidence>